<keyword evidence="2" id="KW-1185">Reference proteome</keyword>
<dbReference type="Proteomes" id="UP000540989">
    <property type="component" value="Unassembled WGS sequence"/>
</dbReference>
<protein>
    <submittedName>
        <fullName evidence="1">Uncharacterized protein</fullName>
    </submittedName>
</protein>
<evidence type="ECO:0000313" key="1">
    <source>
        <dbReference type="EMBL" id="MBB5061653.1"/>
    </source>
</evidence>
<sequence>MAAELLKPFDLRLNVADGLLKTIFIKQISLGNRAIDRELVRGSVAALPVLYKEDKEPYIRLAPLALGRIELALSGVFEDAAMFSKKLTIDVEPSNDTPVNIAVGNSAVPRGNVLRVHLSVDHPIGDSLVVTAAYPGVDDRVKIDSHFVKFLMRTEGDNQVVALDESTSTVKPTHAGHALIESSYGGVTVSTCVIVTDTVAQIGLDRSDCS</sequence>
<dbReference type="AlphaFoldDB" id="A0A7W8E6W7"/>
<organism evidence="1 2">
    <name type="scientific">Granulicella aggregans</name>
    <dbReference type="NCBI Taxonomy" id="474949"/>
    <lineage>
        <taxon>Bacteria</taxon>
        <taxon>Pseudomonadati</taxon>
        <taxon>Acidobacteriota</taxon>
        <taxon>Terriglobia</taxon>
        <taxon>Terriglobales</taxon>
        <taxon>Acidobacteriaceae</taxon>
        <taxon>Granulicella</taxon>
    </lineage>
</organism>
<comment type="caution">
    <text evidence="1">The sequence shown here is derived from an EMBL/GenBank/DDBJ whole genome shotgun (WGS) entry which is preliminary data.</text>
</comment>
<reference evidence="1 2" key="1">
    <citation type="submission" date="2020-08" db="EMBL/GenBank/DDBJ databases">
        <title>Genomic Encyclopedia of Type Strains, Phase IV (KMG-V): Genome sequencing to study the core and pangenomes of soil and plant-associated prokaryotes.</title>
        <authorList>
            <person name="Whitman W."/>
        </authorList>
    </citation>
    <scope>NUCLEOTIDE SEQUENCE [LARGE SCALE GENOMIC DNA]</scope>
    <source>
        <strain evidence="1 2">M8UP14</strain>
    </source>
</reference>
<gene>
    <name evidence="1" type="ORF">HDF16_006389</name>
</gene>
<name>A0A7W8E6W7_9BACT</name>
<proteinExistence type="predicted"/>
<dbReference type="RefSeq" id="WP_184224634.1">
    <property type="nucleotide sequence ID" value="NZ_JACHIP010000070.1"/>
</dbReference>
<evidence type="ECO:0000313" key="2">
    <source>
        <dbReference type="Proteomes" id="UP000540989"/>
    </source>
</evidence>
<dbReference type="EMBL" id="JACHIP010000070">
    <property type="protein sequence ID" value="MBB5061653.1"/>
    <property type="molecule type" value="Genomic_DNA"/>
</dbReference>
<accession>A0A7W8E6W7</accession>